<evidence type="ECO:0000313" key="7">
    <source>
        <dbReference type="EMBL" id="QQV76987.1"/>
    </source>
</evidence>
<protein>
    <submittedName>
        <fullName evidence="7">DnaJ domain-containing protein</fullName>
    </submittedName>
</protein>
<dbReference type="SMART" id="SM00271">
    <property type="entry name" value="DnaJ"/>
    <property type="match status" value="1"/>
</dbReference>
<gene>
    <name evidence="7" type="ORF">H5J25_16710</name>
</gene>
<dbReference type="KEGG" id="sari:H5J25_16710"/>
<organism evidence="7 8">
    <name type="scientific">Sphingomonas aliaeris</name>
    <dbReference type="NCBI Taxonomy" id="2759526"/>
    <lineage>
        <taxon>Bacteria</taxon>
        <taxon>Pseudomonadati</taxon>
        <taxon>Pseudomonadota</taxon>
        <taxon>Alphaproteobacteria</taxon>
        <taxon>Sphingomonadales</taxon>
        <taxon>Sphingomonadaceae</taxon>
        <taxon>Sphingomonas</taxon>
    </lineage>
</organism>
<dbReference type="EMBL" id="CP061035">
    <property type="protein sequence ID" value="QQV76987.1"/>
    <property type="molecule type" value="Genomic_DNA"/>
</dbReference>
<dbReference type="InterPro" id="IPR036869">
    <property type="entry name" value="J_dom_sf"/>
</dbReference>
<dbReference type="Gene3D" id="1.10.287.110">
    <property type="entry name" value="DnaJ domain"/>
    <property type="match status" value="1"/>
</dbReference>
<evidence type="ECO:0000256" key="5">
    <source>
        <dbReference type="ARBA" id="ARBA00038105"/>
    </source>
</evidence>
<reference evidence="8" key="1">
    <citation type="submission" date="2020-09" db="EMBL/GenBank/DDBJ databases">
        <title>Sphingomonas sp., a new species isolated from pork steak.</title>
        <authorList>
            <person name="Heidler von Heilborn D."/>
        </authorList>
    </citation>
    <scope>NUCLEOTIDE SEQUENCE [LARGE SCALE GENOMIC DNA]</scope>
</reference>
<dbReference type="PROSITE" id="PS50076">
    <property type="entry name" value="DNAJ_2"/>
    <property type="match status" value="1"/>
</dbReference>
<dbReference type="Pfam" id="PF00226">
    <property type="entry name" value="DnaJ"/>
    <property type="match status" value="1"/>
</dbReference>
<dbReference type="CDD" id="cd06257">
    <property type="entry name" value="DnaJ"/>
    <property type="match status" value="1"/>
</dbReference>
<sequence>MSKLILIGLILFGAWLLIRKPRAARKAAQRPTYAEAEARSLLGVSATADDDAIRAAHRRLIGTVHPDRGGSQDMTSRINAARDLLLKR</sequence>
<evidence type="ECO:0000313" key="8">
    <source>
        <dbReference type="Proteomes" id="UP000595894"/>
    </source>
</evidence>
<keyword evidence="2" id="KW-0812">Transmembrane</keyword>
<keyword evidence="3" id="KW-1133">Transmembrane helix</keyword>
<proteinExistence type="inferred from homology"/>
<dbReference type="PANTHER" id="PTHR12763:SF28">
    <property type="entry name" value="GEO10507P1-RELATED"/>
    <property type="match status" value="1"/>
</dbReference>
<comment type="subcellular location">
    <subcellularLocation>
        <location evidence="1">Membrane</location>
        <topology evidence="1">Single-pass membrane protein</topology>
    </subcellularLocation>
</comment>
<accession>A0A974NUC7</accession>
<keyword evidence="8" id="KW-1185">Reference proteome</keyword>
<dbReference type="InterPro" id="IPR001623">
    <property type="entry name" value="DnaJ_domain"/>
</dbReference>
<evidence type="ECO:0000256" key="3">
    <source>
        <dbReference type="ARBA" id="ARBA00022989"/>
    </source>
</evidence>
<evidence type="ECO:0000256" key="1">
    <source>
        <dbReference type="ARBA" id="ARBA00004167"/>
    </source>
</evidence>
<dbReference type="Proteomes" id="UP000595894">
    <property type="component" value="Chromosome"/>
</dbReference>
<keyword evidence="4" id="KW-0472">Membrane</keyword>
<dbReference type="PANTHER" id="PTHR12763">
    <property type="match status" value="1"/>
</dbReference>
<evidence type="ECO:0000259" key="6">
    <source>
        <dbReference type="PROSITE" id="PS50076"/>
    </source>
</evidence>
<comment type="similarity">
    <text evidence="5">Belongs to the TIM14 family.</text>
</comment>
<evidence type="ECO:0000256" key="4">
    <source>
        <dbReference type="ARBA" id="ARBA00023136"/>
    </source>
</evidence>
<dbReference type="SUPFAM" id="SSF46565">
    <property type="entry name" value="Chaperone J-domain"/>
    <property type="match status" value="1"/>
</dbReference>
<name>A0A974NUC7_9SPHN</name>
<feature type="domain" description="J" evidence="6">
    <location>
        <begin position="37"/>
        <end position="88"/>
    </location>
</feature>
<dbReference type="AlphaFoldDB" id="A0A974NUC7"/>
<evidence type="ECO:0000256" key="2">
    <source>
        <dbReference type="ARBA" id="ARBA00022692"/>
    </source>
</evidence>
<dbReference type="RefSeq" id="WP_202093029.1">
    <property type="nucleotide sequence ID" value="NZ_CP061035.1"/>
</dbReference>
<dbReference type="GO" id="GO:0016020">
    <property type="term" value="C:membrane"/>
    <property type="evidence" value="ECO:0007669"/>
    <property type="project" value="UniProtKB-SubCell"/>
</dbReference>